<organism evidence="1 2">
    <name type="scientific">Micromonospora tarensis</name>
    <dbReference type="NCBI Taxonomy" id="2806100"/>
    <lineage>
        <taxon>Bacteria</taxon>
        <taxon>Bacillati</taxon>
        <taxon>Actinomycetota</taxon>
        <taxon>Actinomycetes</taxon>
        <taxon>Micromonosporales</taxon>
        <taxon>Micromonosporaceae</taxon>
        <taxon>Micromonospora</taxon>
    </lineage>
</organism>
<sequence length="89" mass="9450">MTSQPSPASPSTPDHLNWTIDQIRALGTVTDIATVGQIFGLPRSTAYAMAQADTLPVPVIKIGSRYRVSVTAIIAVLTATHPNRRPPAT</sequence>
<dbReference type="EMBL" id="JAEVHL010000001">
    <property type="protein sequence ID" value="MBM0273961.1"/>
    <property type="molecule type" value="Genomic_DNA"/>
</dbReference>
<reference evidence="1 2" key="1">
    <citation type="submission" date="2021-01" db="EMBL/GenBank/DDBJ databases">
        <title>Draft genome sequence of Micromonospora sp. strain STR1s_6.</title>
        <authorList>
            <person name="Karlyshev A."/>
            <person name="Jawad R."/>
        </authorList>
    </citation>
    <scope>NUCLEOTIDE SEQUENCE [LARGE SCALE GENOMIC DNA]</scope>
    <source>
        <strain evidence="1 2">STR1S-6</strain>
    </source>
</reference>
<evidence type="ECO:0000313" key="2">
    <source>
        <dbReference type="Proteomes" id="UP000622245"/>
    </source>
</evidence>
<comment type="caution">
    <text evidence="1">The sequence shown here is derived from an EMBL/GenBank/DDBJ whole genome shotgun (WGS) entry which is preliminary data.</text>
</comment>
<gene>
    <name evidence="1" type="ORF">JM949_00030</name>
</gene>
<keyword evidence="2" id="KW-1185">Reference proteome</keyword>
<dbReference type="RefSeq" id="WP_203146399.1">
    <property type="nucleotide sequence ID" value="NZ_JAEVHL010000001.1"/>
</dbReference>
<proteinExistence type="predicted"/>
<accession>A0ABS1Y9P6</accession>
<evidence type="ECO:0000313" key="1">
    <source>
        <dbReference type="EMBL" id="MBM0273961.1"/>
    </source>
</evidence>
<dbReference type="Proteomes" id="UP000622245">
    <property type="component" value="Unassembled WGS sequence"/>
</dbReference>
<name>A0ABS1Y9P6_9ACTN</name>
<protein>
    <submittedName>
        <fullName evidence="1">Helix-turn-helix domain-containing protein</fullName>
    </submittedName>
</protein>